<dbReference type="AlphaFoldDB" id="A0A316YYS0"/>
<dbReference type="EMBL" id="KZ819634">
    <property type="protein sequence ID" value="PWN94409.1"/>
    <property type="molecule type" value="Genomic_DNA"/>
</dbReference>
<proteinExistence type="predicted"/>
<accession>A0A316YYS0</accession>
<dbReference type="RefSeq" id="XP_025381607.1">
    <property type="nucleotide sequence ID" value="XM_025520854.1"/>
</dbReference>
<gene>
    <name evidence="2" type="ORF">FA10DRAFT_264943</name>
</gene>
<dbReference type="InParanoid" id="A0A316YYS0"/>
<sequence length="164" mass="18414">MPEDNEDRRRRLKYTVEKLLALIDGQVCSEELTETWTRAKGETVKEHGPRLADLKRALDDGKFLDLGAGRGVPMRLVTKTCKASWHYDGTWPLLASDESTACSKPEEDLPRSIHASRFILRPPGQHCVRLPPPDAEPGPPQRPDPSPEQIAQSYRDRGIAVPRV</sequence>
<protein>
    <submittedName>
        <fullName evidence="2">Uncharacterized protein</fullName>
    </submittedName>
</protein>
<feature type="region of interest" description="Disordered" evidence="1">
    <location>
        <begin position="123"/>
        <end position="164"/>
    </location>
</feature>
<feature type="compositionally biased region" description="Pro residues" evidence="1">
    <location>
        <begin position="130"/>
        <end position="146"/>
    </location>
</feature>
<reference evidence="2 3" key="1">
    <citation type="journal article" date="2018" name="Mol. Biol. Evol.">
        <title>Broad Genomic Sampling Reveals a Smut Pathogenic Ancestry of the Fungal Clade Ustilaginomycotina.</title>
        <authorList>
            <person name="Kijpornyongpan T."/>
            <person name="Mondo S.J."/>
            <person name="Barry K."/>
            <person name="Sandor L."/>
            <person name="Lee J."/>
            <person name="Lipzen A."/>
            <person name="Pangilinan J."/>
            <person name="LaButti K."/>
            <person name="Hainaut M."/>
            <person name="Henrissat B."/>
            <person name="Grigoriev I.V."/>
            <person name="Spatafora J.W."/>
            <person name="Aime M.C."/>
        </authorList>
    </citation>
    <scope>NUCLEOTIDE SEQUENCE [LARGE SCALE GENOMIC DNA]</scope>
    <source>
        <strain evidence="2 3">MCA 4198</strain>
    </source>
</reference>
<feature type="non-terminal residue" evidence="2">
    <location>
        <position position="164"/>
    </location>
</feature>
<dbReference type="OrthoDB" id="3366194at2759"/>
<evidence type="ECO:0000256" key="1">
    <source>
        <dbReference type="SAM" id="MobiDB-lite"/>
    </source>
</evidence>
<dbReference type="Proteomes" id="UP000245768">
    <property type="component" value="Unassembled WGS sequence"/>
</dbReference>
<evidence type="ECO:0000313" key="3">
    <source>
        <dbReference type="Proteomes" id="UP000245768"/>
    </source>
</evidence>
<name>A0A316YYS0_9BASI</name>
<evidence type="ECO:0000313" key="2">
    <source>
        <dbReference type="EMBL" id="PWN94409.1"/>
    </source>
</evidence>
<organism evidence="2 3">
    <name type="scientific">Acaromyces ingoldii</name>
    <dbReference type="NCBI Taxonomy" id="215250"/>
    <lineage>
        <taxon>Eukaryota</taxon>
        <taxon>Fungi</taxon>
        <taxon>Dikarya</taxon>
        <taxon>Basidiomycota</taxon>
        <taxon>Ustilaginomycotina</taxon>
        <taxon>Exobasidiomycetes</taxon>
        <taxon>Exobasidiales</taxon>
        <taxon>Cryptobasidiaceae</taxon>
        <taxon>Acaromyces</taxon>
    </lineage>
</organism>
<dbReference type="GeneID" id="37042770"/>
<keyword evidence="3" id="KW-1185">Reference proteome</keyword>